<name>A0ACC0N5F2_RHOML</name>
<keyword evidence="2" id="KW-1185">Reference proteome</keyword>
<reference evidence="1" key="1">
    <citation type="submission" date="2022-02" db="EMBL/GenBank/DDBJ databases">
        <title>Plant Genome Project.</title>
        <authorList>
            <person name="Zhang R.-G."/>
        </authorList>
    </citation>
    <scope>NUCLEOTIDE SEQUENCE</scope>
    <source>
        <strain evidence="1">AT1</strain>
    </source>
</reference>
<protein>
    <submittedName>
        <fullName evidence="1">Uncharacterized protein</fullName>
    </submittedName>
</protein>
<dbReference type="Proteomes" id="UP001062846">
    <property type="component" value="Chromosome 7"/>
</dbReference>
<comment type="caution">
    <text evidence="1">The sequence shown here is derived from an EMBL/GenBank/DDBJ whole genome shotgun (WGS) entry which is preliminary data.</text>
</comment>
<gene>
    <name evidence="1" type="ORF">RHMOL_Rhmol07G0230200</name>
</gene>
<organism evidence="1 2">
    <name type="scientific">Rhododendron molle</name>
    <name type="common">Chinese azalea</name>
    <name type="synonym">Azalea mollis</name>
    <dbReference type="NCBI Taxonomy" id="49168"/>
    <lineage>
        <taxon>Eukaryota</taxon>
        <taxon>Viridiplantae</taxon>
        <taxon>Streptophyta</taxon>
        <taxon>Embryophyta</taxon>
        <taxon>Tracheophyta</taxon>
        <taxon>Spermatophyta</taxon>
        <taxon>Magnoliopsida</taxon>
        <taxon>eudicotyledons</taxon>
        <taxon>Gunneridae</taxon>
        <taxon>Pentapetalae</taxon>
        <taxon>asterids</taxon>
        <taxon>Ericales</taxon>
        <taxon>Ericaceae</taxon>
        <taxon>Ericoideae</taxon>
        <taxon>Rhodoreae</taxon>
        <taxon>Rhododendron</taxon>
    </lineage>
</organism>
<dbReference type="EMBL" id="CM046394">
    <property type="protein sequence ID" value="KAI8547887.1"/>
    <property type="molecule type" value="Genomic_DNA"/>
</dbReference>
<evidence type="ECO:0000313" key="1">
    <source>
        <dbReference type="EMBL" id="KAI8547887.1"/>
    </source>
</evidence>
<evidence type="ECO:0000313" key="2">
    <source>
        <dbReference type="Proteomes" id="UP001062846"/>
    </source>
</evidence>
<accession>A0ACC0N5F2</accession>
<sequence>MDLKMPRLNNNAQNPKGQKPSFTTQPKPRSGPKGPNQTLTSQNSDSRRPPPLPPLAAAKTTNPDHDPTAYTAATPTSHRIPQEATKKPPIRPLQMA</sequence>
<proteinExistence type="predicted"/>